<dbReference type="InterPro" id="IPR052534">
    <property type="entry name" value="Extracell_DNA_Util/SecSys_Comp"/>
</dbReference>
<evidence type="ECO:0000313" key="5">
    <source>
        <dbReference type="Proteomes" id="UP000257323"/>
    </source>
</evidence>
<dbReference type="PANTHER" id="PTHR40278:SF1">
    <property type="entry name" value="DNA UTILIZATION PROTEIN HOFN"/>
    <property type="match status" value="1"/>
</dbReference>
<reference evidence="4 5" key="1">
    <citation type="submission" date="2018-08" db="EMBL/GenBank/DDBJ databases">
        <title>Genome analysis of the thermophilic bacterium of the candidate phylum Aminicenantes from deep subsurface aquifer revealed its physiology and ecological role.</title>
        <authorList>
            <person name="Kadnikov V.V."/>
            <person name="Mardanov A.V."/>
            <person name="Beletsky A.V."/>
            <person name="Karnachuk O.V."/>
            <person name="Ravin N.V."/>
        </authorList>
    </citation>
    <scope>NUCLEOTIDE SEQUENCE [LARGE SCALE GENOMIC DNA]</scope>
    <source>
        <strain evidence="4">BY38</strain>
    </source>
</reference>
<protein>
    <submittedName>
        <fullName evidence="4">Type IV pilus biogenesis protein PilN</fullName>
    </submittedName>
</protein>
<evidence type="ECO:0000256" key="3">
    <source>
        <dbReference type="SAM" id="Phobius"/>
    </source>
</evidence>
<feature type="region of interest" description="Disordered" evidence="2">
    <location>
        <begin position="189"/>
        <end position="210"/>
    </location>
</feature>
<organism evidence="4 5">
    <name type="scientific">Candidatus Saccharicenans subterraneus</name>
    <dbReference type="NCBI Taxonomy" id="2508984"/>
    <lineage>
        <taxon>Bacteria</taxon>
        <taxon>Candidatus Aminicenantota</taxon>
        <taxon>Candidatus Aminicenantia</taxon>
        <taxon>Candidatus Aminicenantales</taxon>
        <taxon>Candidatus Saccharicenantaceae</taxon>
        <taxon>Candidatus Saccharicenans</taxon>
    </lineage>
</organism>
<keyword evidence="3" id="KW-0472">Membrane</keyword>
<keyword evidence="1" id="KW-0175">Coiled coil</keyword>
<gene>
    <name evidence="4" type="ORF">OP8BY_0289</name>
</gene>
<accession>A0A3E2BKW5</accession>
<evidence type="ECO:0000256" key="2">
    <source>
        <dbReference type="SAM" id="MobiDB-lite"/>
    </source>
</evidence>
<dbReference type="EMBL" id="QUAH01000009">
    <property type="protein sequence ID" value="RFT15399.1"/>
    <property type="molecule type" value="Genomic_DNA"/>
</dbReference>
<dbReference type="Proteomes" id="UP000257323">
    <property type="component" value="Unassembled WGS sequence"/>
</dbReference>
<feature type="transmembrane region" description="Helical" evidence="3">
    <location>
        <begin position="32"/>
        <end position="52"/>
    </location>
</feature>
<proteinExistence type="predicted"/>
<comment type="caution">
    <text evidence="4">The sequence shown here is derived from an EMBL/GenBank/DDBJ whole genome shotgun (WGS) entry which is preliminary data.</text>
</comment>
<evidence type="ECO:0000256" key="1">
    <source>
        <dbReference type="SAM" id="Coils"/>
    </source>
</evidence>
<dbReference type="InterPro" id="IPR007813">
    <property type="entry name" value="PilN"/>
</dbReference>
<sequence>MIRINLLKPEAKEAREPEKPGLPKVAKERKRASLGTIIFLLLLVSLAGYYFYQHWQIQKEKQLIAQAQQEKNQLQYVVAKLEEVKLQKANLEMKINLIRQLKANQDIAVRIMDEINRRIPDYVWLKDASFDGQTLKIKGEAISNNLIADFITNLQRSETFGQVNLIVSTQKTQGGVVYLEFDMTVPVKKPQVEQPQPAKPKPTPQTTRRR</sequence>
<keyword evidence="3" id="KW-0812">Transmembrane</keyword>
<name>A0A3E2BKW5_9BACT</name>
<dbReference type="AlphaFoldDB" id="A0A3E2BKW5"/>
<dbReference type="Pfam" id="PF05137">
    <property type="entry name" value="PilN"/>
    <property type="match status" value="1"/>
</dbReference>
<keyword evidence="3" id="KW-1133">Transmembrane helix</keyword>
<dbReference type="PANTHER" id="PTHR40278">
    <property type="entry name" value="DNA UTILIZATION PROTEIN HOFN"/>
    <property type="match status" value="1"/>
</dbReference>
<feature type="coiled-coil region" evidence="1">
    <location>
        <begin position="57"/>
        <end position="101"/>
    </location>
</feature>
<evidence type="ECO:0000313" key="4">
    <source>
        <dbReference type="EMBL" id="RFT15399.1"/>
    </source>
</evidence>